<keyword evidence="15" id="KW-0472">Membrane</keyword>
<evidence type="ECO:0000256" key="3">
    <source>
        <dbReference type="ARBA" id="ARBA00022630"/>
    </source>
</evidence>
<evidence type="ECO:0000256" key="14">
    <source>
        <dbReference type="ARBA" id="ARBA00075658"/>
    </source>
</evidence>
<dbReference type="PROSITE" id="PS01136">
    <property type="entry name" value="UPF0034"/>
    <property type="match status" value="1"/>
</dbReference>
<accession>A0A8J5MN09</accession>
<dbReference type="SUPFAM" id="SSF51395">
    <property type="entry name" value="FMN-linked oxidoreductases"/>
    <property type="match status" value="1"/>
</dbReference>
<dbReference type="InterPro" id="IPR035587">
    <property type="entry name" value="DUS-like_FMN-bd"/>
</dbReference>
<dbReference type="InterPro" id="IPR018517">
    <property type="entry name" value="tRNA_hU_synthase_CS"/>
</dbReference>
<comment type="cofactor">
    <cofactor evidence="1">
        <name>FMN</name>
        <dbReference type="ChEBI" id="CHEBI:58210"/>
    </cofactor>
</comment>
<evidence type="ECO:0000313" key="17">
    <source>
        <dbReference type="EMBL" id="KAG7157523.1"/>
    </source>
</evidence>
<evidence type="ECO:0000256" key="12">
    <source>
        <dbReference type="ARBA" id="ARBA00066483"/>
    </source>
</evidence>
<name>A0A8J5MN09_HOMAM</name>
<dbReference type="AlphaFoldDB" id="A0A8J5MN09"/>
<evidence type="ECO:0000256" key="5">
    <source>
        <dbReference type="ARBA" id="ARBA00022694"/>
    </source>
</evidence>
<comment type="function">
    <text evidence="2">Catalyzes the synthesis of dihydrouridine, a modified base found in the D-loop of most tRNAs.</text>
</comment>
<evidence type="ECO:0000313" key="18">
    <source>
        <dbReference type="Proteomes" id="UP000747542"/>
    </source>
</evidence>
<dbReference type="PANTHER" id="PTHR11082">
    <property type="entry name" value="TRNA-DIHYDROURIDINE SYNTHASE"/>
    <property type="match status" value="1"/>
</dbReference>
<dbReference type="GO" id="GO:0050660">
    <property type="term" value="F:flavin adenine dinucleotide binding"/>
    <property type="evidence" value="ECO:0007669"/>
    <property type="project" value="InterPro"/>
</dbReference>
<dbReference type="PANTHER" id="PTHR11082:SF31">
    <property type="entry name" value="TRNA-DIHYDROURIDINE(20A_20B) SYNTHASE [NAD(P)+]-LIKE"/>
    <property type="match status" value="1"/>
</dbReference>
<keyword evidence="3" id="KW-0285">Flavoprotein</keyword>
<evidence type="ECO:0000256" key="7">
    <source>
        <dbReference type="ARBA" id="ARBA00050434"/>
    </source>
</evidence>
<evidence type="ECO:0000256" key="10">
    <source>
        <dbReference type="ARBA" id="ARBA00052996"/>
    </source>
</evidence>
<comment type="similarity">
    <text evidence="11">Belongs to the Dus family. Dus4 subfamily.</text>
</comment>
<reference evidence="17" key="1">
    <citation type="journal article" date="2021" name="Sci. Adv.">
        <title>The American lobster genome reveals insights on longevity, neural, and immune adaptations.</title>
        <authorList>
            <person name="Polinski J.M."/>
            <person name="Zimin A.V."/>
            <person name="Clark K.F."/>
            <person name="Kohn A.B."/>
            <person name="Sadowski N."/>
            <person name="Timp W."/>
            <person name="Ptitsyn A."/>
            <person name="Khanna P."/>
            <person name="Romanova D.Y."/>
            <person name="Williams P."/>
            <person name="Greenwood S.J."/>
            <person name="Moroz L.L."/>
            <person name="Walt D.R."/>
            <person name="Bodnar A.G."/>
        </authorList>
    </citation>
    <scope>NUCLEOTIDE SEQUENCE</scope>
    <source>
        <strain evidence="17">GMGI-L3</strain>
    </source>
</reference>
<keyword evidence="18" id="KW-1185">Reference proteome</keyword>
<feature type="transmembrane region" description="Helical" evidence="15">
    <location>
        <begin position="346"/>
        <end position="364"/>
    </location>
</feature>
<dbReference type="Gene3D" id="3.20.20.70">
    <property type="entry name" value="Aldolase class I"/>
    <property type="match status" value="1"/>
</dbReference>
<dbReference type="CDD" id="cd02801">
    <property type="entry name" value="DUS_like_FMN"/>
    <property type="match status" value="1"/>
</dbReference>
<keyword evidence="15" id="KW-0812">Transmembrane</keyword>
<comment type="catalytic activity">
    <reaction evidence="7">
        <text>5,6-dihydrouridine(20b) in tRNA + NADP(+) = uridine(20b) in tRNA + NADPH + H(+)</text>
        <dbReference type="Rhea" id="RHEA:53356"/>
        <dbReference type="Rhea" id="RHEA-COMP:13537"/>
        <dbReference type="Rhea" id="RHEA-COMP:13538"/>
        <dbReference type="ChEBI" id="CHEBI:15378"/>
        <dbReference type="ChEBI" id="CHEBI:57783"/>
        <dbReference type="ChEBI" id="CHEBI:58349"/>
        <dbReference type="ChEBI" id="CHEBI:65315"/>
        <dbReference type="ChEBI" id="CHEBI:74443"/>
        <dbReference type="EC" id="1.3.1.90"/>
    </reaction>
    <physiologicalReaction direction="right-to-left" evidence="7">
        <dbReference type="Rhea" id="RHEA:53358"/>
    </physiologicalReaction>
</comment>
<evidence type="ECO:0000256" key="1">
    <source>
        <dbReference type="ARBA" id="ARBA00001917"/>
    </source>
</evidence>
<comment type="caution">
    <text evidence="17">The sequence shown here is derived from an EMBL/GenBank/DDBJ whole genome shotgun (WGS) entry which is preliminary data.</text>
</comment>
<keyword evidence="15" id="KW-1133">Transmembrane helix</keyword>
<evidence type="ECO:0000256" key="11">
    <source>
        <dbReference type="ARBA" id="ARBA00060741"/>
    </source>
</evidence>
<evidence type="ECO:0000256" key="13">
    <source>
        <dbReference type="ARBA" id="ARBA00073608"/>
    </source>
</evidence>
<dbReference type="Proteomes" id="UP000747542">
    <property type="component" value="Unassembled WGS sequence"/>
</dbReference>
<keyword evidence="4" id="KW-0288">FMN</keyword>
<evidence type="ECO:0000256" key="4">
    <source>
        <dbReference type="ARBA" id="ARBA00022643"/>
    </source>
</evidence>
<comment type="catalytic activity">
    <reaction evidence="9">
        <text>5,6-dihydrouridine(20b) in tRNA + NAD(+) = uridine(20b) in tRNA + NADH + H(+)</text>
        <dbReference type="Rhea" id="RHEA:53352"/>
        <dbReference type="Rhea" id="RHEA-COMP:13537"/>
        <dbReference type="Rhea" id="RHEA-COMP:13538"/>
        <dbReference type="ChEBI" id="CHEBI:15378"/>
        <dbReference type="ChEBI" id="CHEBI:57540"/>
        <dbReference type="ChEBI" id="CHEBI:57945"/>
        <dbReference type="ChEBI" id="CHEBI:65315"/>
        <dbReference type="ChEBI" id="CHEBI:74443"/>
        <dbReference type="EC" id="1.3.1.90"/>
    </reaction>
    <physiologicalReaction direction="right-to-left" evidence="9">
        <dbReference type="Rhea" id="RHEA:53354"/>
    </physiologicalReaction>
</comment>
<keyword evidence="5" id="KW-0819">tRNA processing</keyword>
<evidence type="ECO:0000259" key="16">
    <source>
        <dbReference type="Pfam" id="PF01207"/>
    </source>
</evidence>
<protein>
    <recommendedName>
        <fullName evidence="13">tRNA-dihydrouridine(20a/20b) synthase [NAD(P)+]-like</fullName>
        <ecNumber evidence="12">1.3.1.90</ecNumber>
    </recommendedName>
    <alternativeName>
        <fullName evidence="14">tRNA-dihydrouridine synthase 4-like</fullName>
    </alternativeName>
</protein>
<dbReference type="EC" id="1.3.1.90" evidence="12"/>
<evidence type="ECO:0000256" key="6">
    <source>
        <dbReference type="ARBA" id="ARBA00023002"/>
    </source>
</evidence>
<keyword evidence="6" id="KW-0560">Oxidoreductase</keyword>
<gene>
    <name evidence="17" type="primary">Dus4l-L1</name>
    <name evidence="17" type="ORF">Hamer_G019153</name>
</gene>
<evidence type="ECO:0000256" key="2">
    <source>
        <dbReference type="ARBA" id="ARBA00002468"/>
    </source>
</evidence>
<dbReference type="FunFam" id="3.20.20.70:FF:000100">
    <property type="entry name" value="tRNA-dihydrouridine synthase"/>
    <property type="match status" value="1"/>
</dbReference>
<proteinExistence type="inferred from homology"/>
<feature type="domain" description="DUS-like FMN-binding" evidence="16">
    <location>
        <begin position="26"/>
        <end position="287"/>
    </location>
</feature>
<comment type="catalytic activity">
    <reaction evidence="10">
        <text>5,6-dihydrouridine(20a) in tRNA + NADP(+) = uridine(20a) in tRNA + NADPH + H(+)</text>
        <dbReference type="Rhea" id="RHEA:53344"/>
        <dbReference type="Rhea" id="RHEA-COMP:13535"/>
        <dbReference type="Rhea" id="RHEA-COMP:13536"/>
        <dbReference type="ChEBI" id="CHEBI:15378"/>
        <dbReference type="ChEBI" id="CHEBI:57783"/>
        <dbReference type="ChEBI" id="CHEBI:58349"/>
        <dbReference type="ChEBI" id="CHEBI:65315"/>
        <dbReference type="ChEBI" id="CHEBI:74443"/>
        <dbReference type="EC" id="1.3.1.90"/>
    </reaction>
    <physiologicalReaction direction="right-to-left" evidence="10">
        <dbReference type="Rhea" id="RHEA:53346"/>
    </physiologicalReaction>
</comment>
<evidence type="ECO:0000256" key="15">
    <source>
        <dbReference type="SAM" id="Phobius"/>
    </source>
</evidence>
<dbReference type="EMBL" id="JAHLQT010037402">
    <property type="protein sequence ID" value="KAG7157523.1"/>
    <property type="molecule type" value="Genomic_DNA"/>
</dbReference>
<dbReference type="Pfam" id="PF01207">
    <property type="entry name" value="Dus"/>
    <property type="match status" value="1"/>
</dbReference>
<dbReference type="GO" id="GO:0102266">
    <property type="term" value="F:tRNA-dihydrouridine20a synthase activity"/>
    <property type="evidence" value="ECO:0007669"/>
    <property type="project" value="UniProtKB-EC"/>
</dbReference>
<dbReference type="InterPro" id="IPR013785">
    <property type="entry name" value="Aldolase_TIM"/>
</dbReference>
<evidence type="ECO:0000256" key="8">
    <source>
        <dbReference type="ARBA" id="ARBA00051779"/>
    </source>
</evidence>
<evidence type="ECO:0000256" key="9">
    <source>
        <dbReference type="ARBA" id="ARBA00051932"/>
    </source>
</evidence>
<comment type="catalytic activity">
    <reaction evidence="8">
        <text>5,6-dihydrouridine(20a) in tRNA + NAD(+) = uridine(20a) in tRNA + NADH + H(+)</text>
        <dbReference type="Rhea" id="RHEA:53348"/>
        <dbReference type="Rhea" id="RHEA-COMP:13535"/>
        <dbReference type="Rhea" id="RHEA-COMP:13536"/>
        <dbReference type="ChEBI" id="CHEBI:15378"/>
        <dbReference type="ChEBI" id="CHEBI:57540"/>
        <dbReference type="ChEBI" id="CHEBI:57945"/>
        <dbReference type="ChEBI" id="CHEBI:65315"/>
        <dbReference type="ChEBI" id="CHEBI:74443"/>
        <dbReference type="EC" id="1.3.1.90"/>
    </reaction>
    <physiologicalReaction direction="right-to-left" evidence="8">
        <dbReference type="Rhea" id="RHEA:53350"/>
    </physiologicalReaction>
</comment>
<sequence length="392" mass="44539">MDEGEIVTPYMKPLELFKNKELVTICAPMVRYSKLAFRSLVRKYGCDLCFTPMIISDCFIQSIRARHSDFTTCKEDRPLVVQFAASKGEDWAQATKLVAPYCDGVDLNCGCPQRWAMAEGYGACLIHKPHLVADMIHQTRNTVTDPDFTVSIKIRLHKDYKHTVDFARQMEAAGASFITVHGRTQDQRGDPVCLEAIADIKSALQIPVVANGDVRSMDDAHRIHHVTGVDGVMAARGMLENPAMYAGYKTTPQECVKDWVNIALKTGTHFTCFHHHLIYMLEKSLSRGERKYFNILGSTSGVLTYLTEKYKMEFSRSFYINLISRECNIIGWQTVIRIVIIIWQNMIKILIIILIIICTVVIKIHHISPSCFRNSAIGDNIHKDEKYELTQE</sequence>
<organism evidence="17 18">
    <name type="scientific">Homarus americanus</name>
    <name type="common">American lobster</name>
    <dbReference type="NCBI Taxonomy" id="6706"/>
    <lineage>
        <taxon>Eukaryota</taxon>
        <taxon>Metazoa</taxon>
        <taxon>Ecdysozoa</taxon>
        <taxon>Arthropoda</taxon>
        <taxon>Crustacea</taxon>
        <taxon>Multicrustacea</taxon>
        <taxon>Malacostraca</taxon>
        <taxon>Eumalacostraca</taxon>
        <taxon>Eucarida</taxon>
        <taxon>Decapoda</taxon>
        <taxon>Pleocyemata</taxon>
        <taxon>Astacidea</taxon>
        <taxon>Nephropoidea</taxon>
        <taxon>Nephropidae</taxon>
        <taxon>Homarus</taxon>
    </lineage>
</organism>